<accession>A0A655BP10</accession>
<dbReference type="Proteomes" id="UP000042394">
    <property type="component" value="Unassembled WGS sequence"/>
</dbReference>
<dbReference type="Proteomes" id="UP000041314">
    <property type="component" value="Unassembled WGS sequence"/>
</dbReference>
<evidence type="ECO:0000313" key="1">
    <source>
        <dbReference type="EMBL" id="CNT58107.1"/>
    </source>
</evidence>
<name>A0A655BP10_SALET</name>
<gene>
    <name evidence="1" type="ORF">ERS008198_00244</name>
    <name evidence="2" type="ORF">ERS008207_00406</name>
</gene>
<sequence length="82" mass="9453">MLCQRPIQRVRQFGKALQPQTAANSEQSMMKIFTIRLPTGFIAVGVGEVVMHTDEILFTQSFQTKRKRIFHYRNGGLRHSFA</sequence>
<reference evidence="3 4" key="1">
    <citation type="submission" date="2015-03" db="EMBL/GenBank/DDBJ databases">
        <authorList>
            <consortium name="Pathogen Informatics"/>
        </authorList>
    </citation>
    <scope>NUCLEOTIDE SEQUENCE [LARGE SCALE GENOMIC DNA]</scope>
    <source>
        <strain evidence="1 3">A1104</strain>
        <strain evidence="2 4">D4891</strain>
    </source>
</reference>
<dbReference type="EMBL" id="CQPA01000001">
    <property type="protein sequence ID" value="CNT58107.1"/>
    <property type="molecule type" value="Genomic_DNA"/>
</dbReference>
<evidence type="ECO:0000313" key="2">
    <source>
        <dbReference type="EMBL" id="CNT64163.1"/>
    </source>
</evidence>
<dbReference type="EMBL" id="CQPD01000003">
    <property type="protein sequence ID" value="CNT64163.1"/>
    <property type="molecule type" value="Genomic_DNA"/>
</dbReference>
<proteinExistence type="predicted"/>
<protein>
    <submittedName>
        <fullName evidence="2">Uncharacterized protein</fullName>
    </submittedName>
</protein>
<organism evidence="2 4">
    <name type="scientific">Salmonella enterica subsp. enterica serovar Bovismorbificans</name>
    <dbReference type="NCBI Taxonomy" id="58097"/>
    <lineage>
        <taxon>Bacteria</taxon>
        <taxon>Pseudomonadati</taxon>
        <taxon>Pseudomonadota</taxon>
        <taxon>Gammaproteobacteria</taxon>
        <taxon>Enterobacterales</taxon>
        <taxon>Enterobacteriaceae</taxon>
        <taxon>Salmonella</taxon>
    </lineage>
</organism>
<evidence type="ECO:0000313" key="4">
    <source>
        <dbReference type="Proteomes" id="UP000042394"/>
    </source>
</evidence>
<evidence type="ECO:0000313" key="3">
    <source>
        <dbReference type="Proteomes" id="UP000041314"/>
    </source>
</evidence>
<dbReference type="AlphaFoldDB" id="A0A655BP10"/>